<reference evidence="2" key="2">
    <citation type="submission" date="2015-06" db="UniProtKB">
        <authorList>
            <consortium name="EnsemblProtists"/>
        </authorList>
    </citation>
    <scope>IDENTIFICATION</scope>
    <source>
        <strain evidence="2">Emoy2</strain>
    </source>
</reference>
<protein>
    <recommendedName>
        <fullName evidence="4">RxLR effector candidate protein</fullName>
    </recommendedName>
</protein>
<dbReference type="EnsemblProtists" id="HpaT813889">
    <property type="protein sequence ID" value="HpaP813889"/>
    <property type="gene ID" value="HpaG813889"/>
</dbReference>
<accession>M4C471</accession>
<evidence type="ECO:0000313" key="2">
    <source>
        <dbReference type="EnsemblProtists" id="HpaP813889"/>
    </source>
</evidence>
<dbReference type="EMBL" id="JH598207">
    <property type="status" value="NOT_ANNOTATED_CDS"/>
    <property type="molecule type" value="Genomic_DNA"/>
</dbReference>
<feature type="compositionally biased region" description="Polar residues" evidence="1">
    <location>
        <begin position="41"/>
        <end position="54"/>
    </location>
</feature>
<dbReference type="InParanoid" id="M4C471"/>
<evidence type="ECO:0000256" key="1">
    <source>
        <dbReference type="SAM" id="MobiDB-lite"/>
    </source>
</evidence>
<dbReference type="VEuPathDB" id="FungiDB:HpaG813889"/>
<organism evidence="2 3">
    <name type="scientific">Hyaloperonospora arabidopsidis (strain Emoy2)</name>
    <name type="common">Downy mildew agent</name>
    <name type="synonym">Peronospora arabidopsidis</name>
    <dbReference type="NCBI Taxonomy" id="559515"/>
    <lineage>
        <taxon>Eukaryota</taxon>
        <taxon>Sar</taxon>
        <taxon>Stramenopiles</taxon>
        <taxon>Oomycota</taxon>
        <taxon>Peronosporomycetes</taxon>
        <taxon>Peronosporales</taxon>
        <taxon>Peronosporaceae</taxon>
        <taxon>Hyaloperonospora</taxon>
    </lineage>
</organism>
<proteinExistence type="predicted"/>
<feature type="compositionally biased region" description="Basic and acidic residues" evidence="1">
    <location>
        <begin position="14"/>
        <end position="32"/>
    </location>
</feature>
<dbReference type="AlphaFoldDB" id="M4C471"/>
<dbReference type="OMA" id="YAMEEME"/>
<dbReference type="Proteomes" id="UP000011713">
    <property type="component" value="Unassembled WGS sequence"/>
</dbReference>
<keyword evidence="3" id="KW-1185">Reference proteome</keyword>
<reference evidence="3" key="1">
    <citation type="journal article" date="2010" name="Science">
        <title>Signatures of adaptation to obligate biotrophy in the Hyaloperonospora arabidopsidis genome.</title>
        <authorList>
            <person name="Baxter L."/>
            <person name="Tripathy S."/>
            <person name="Ishaque N."/>
            <person name="Boot N."/>
            <person name="Cabral A."/>
            <person name="Kemen E."/>
            <person name="Thines M."/>
            <person name="Ah-Fong A."/>
            <person name="Anderson R."/>
            <person name="Badejoko W."/>
            <person name="Bittner-Eddy P."/>
            <person name="Boore J.L."/>
            <person name="Chibucos M.C."/>
            <person name="Coates M."/>
            <person name="Dehal P."/>
            <person name="Delehaunty K."/>
            <person name="Dong S."/>
            <person name="Downton P."/>
            <person name="Dumas B."/>
            <person name="Fabro G."/>
            <person name="Fronick C."/>
            <person name="Fuerstenberg S.I."/>
            <person name="Fulton L."/>
            <person name="Gaulin E."/>
            <person name="Govers F."/>
            <person name="Hughes L."/>
            <person name="Humphray S."/>
            <person name="Jiang R.H."/>
            <person name="Judelson H."/>
            <person name="Kamoun S."/>
            <person name="Kyung K."/>
            <person name="Meijer H."/>
            <person name="Minx P."/>
            <person name="Morris P."/>
            <person name="Nelson J."/>
            <person name="Phuntumart V."/>
            <person name="Qutob D."/>
            <person name="Rehmany A."/>
            <person name="Rougon-Cardoso A."/>
            <person name="Ryden P."/>
            <person name="Torto-Alalibo T."/>
            <person name="Studholme D."/>
            <person name="Wang Y."/>
            <person name="Win J."/>
            <person name="Wood J."/>
            <person name="Clifton S.W."/>
            <person name="Rogers J."/>
            <person name="Van den Ackerveken G."/>
            <person name="Jones J.D."/>
            <person name="McDowell J.M."/>
            <person name="Beynon J."/>
            <person name="Tyler B.M."/>
        </authorList>
    </citation>
    <scope>NUCLEOTIDE SEQUENCE [LARGE SCALE GENOMIC DNA]</scope>
    <source>
        <strain evidence="3">Emoy2</strain>
    </source>
</reference>
<evidence type="ECO:0000313" key="3">
    <source>
        <dbReference type="Proteomes" id="UP000011713"/>
    </source>
</evidence>
<dbReference type="HOGENOM" id="CLU_1542987_0_0_1"/>
<evidence type="ECO:0008006" key="4">
    <source>
        <dbReference type="Google" id="ProtNLM"/>
    </source>
</evidence>
<feature type="region of interest" description="Disordered" evidence="1">
    <location>
        <begin position="1"/>
        <end position="54"/>
    </location>
</feature>
<sequence length="174" mass="19816">MLDEPGNKQFNAAEVEKRIHETEERGYARTTREAAAQEATFNTSSQPQLPTASSMVVQAGGATNIPLAKDSKLSIRVLTEKELHKGLGARIKHWGRAFREELEMAQEACGQLWPEKYKVLKLGLCLRGEAEEFFHDLRDEWWSTEKTLTYAMEEMESGFFRTSTSAQVTELFNR</sequence>
<name>M4C471_HYAAE</name>